<dbReference type="InterPro" id="IPR036356">
    <property type="entry name" value="ERp29_C_sf"/>
</dbReference>
<dbReference type="EnsemblMetazoa" id="RPRC010651-RA">
    <property type="protein sequence ID" value="RPRC010651-PA"/>
    <property type="gene ID" value="RPRC010651"/>
</dbReference>
<dbReference type="EMBL" id="ACPB03011198">
    <property type="status" value="NOT_ANNOTATED_CDS"/>
    <property type="molecule type" value="Genomic_DNA"/>
</dbReference>
<dbReference type="EMBL" id="ACPB03011197">
    <property type="status" value="NOT_ANNOTATED_CDS"/>
    <property type="molecule type" value="Genomic_DNA"/>
</dbReference>
<proteinExistence type="predicted"/>
<dbReference type="Proteomes" id="UP000015103">
    <property type="component" value="Unassembled WGS sequence"/>
</dbReference>
<dbReference type="HOGENOM" id="CLU_3242730_0_0_1"/>
<dbReference type="InParanoid" id="T1I2Y2"/>
<name>T1I2Y2_RHOPR</name>
<evidence type="ECO:0000313" key="1">
    <source>
        <dbReference type="EnsemblMetazoa" id="RPRC010651-PA"/>
    </source>
</evidence>
<organism evidence="1 2">
    <name type="scientific">Rhodnius prolixus</name>
    <name type="common">Triatomid bug</name>
    <dbReference type="NCBI Taxonomy" id="13249"/>
    <lineage>
        <taxon>Eukaryota</taxon>
        <taxon>Metazoa</taxon>
        <taxon>Ecdysozoa</taxon>
        <taxon>Arthropoda</taxon>
        <taxon>Hexapoda</taxon>
        <taxon>Insecta</taxon>
        <taxon>Pterygota</taxon>
        <taxon>Neoptera</taxon>
        <taxon>Paraneoptera</taxon>
        <taxon>Hemiptera</taxon>
        <taxon>Heteroptera</taxon>
        <taxon>Panheteroptera</taxon>
        <taxon>Cimicomorpha</taxon>
        <taxon>Reduviidae</taxon>
        <taxon>Triatominae</taxon>
        <taxon>Rhodnius</taxon>
    </lineage>
</organism>
<dbReference type="SUPFAM" id="SSF47933">
    <property type="entry name" value="ERP29 C domain-like"/>
    <property type="match status" value="1"/>
</dbReference>
<dbReference type="VEuPathDB" id="VectorBase:RPRC010651"/>
<dbReference type="AlphaFoldDB" id="T1I2Y2"/>
<reference evidence="1" key="1">
    <citation type="submission" date="2015-05" db="UniProtKB">
        <authorList>
            <consortium name="EnsemblMetazoa"/>
        </authorList>
    </citation>
    <scope>IDENTIFICATION</scope>
</reference>
<evidence type="ECO:0000313" key="2">
    <source>
        <dbReference type="Proteomes" id="UP000015103"/>
    </source>
</evidence>
<accession>T1I2Y2</accession>
<sequence length="43" mass="4852">MLDKGDDFVKNESSRVENVIKGKISKEILAEIILHPVSSKVQR</sequence>
<protein>
    <submittedName>
        <fullName evidence="1">Uncharacterized protein</fullName>
    </submittedName>
</protein>
<keyword evidence="2" id="KW-1185">Reference proteome</keyword>